<organism evidence="2 3">
    <name type="scientific">Acetobacter pasteurianus</name>
    <name type="common">Acetobacter turbidans</name>
    <dbReference type="NCBI Taxonomy" id="438"/>
    <lineage>
        <taxon>Bacteria</taxon>
        <taxon>Pseudomonadati</taxon>
        <taxon>Pseudomonadota</taxon>
        <taxon>Alphaproteobacteria</taxon>
        <taxon>Acetobacterales</taxon>
        <taxon>Acetobacteraceae</taxon>
        <taxon>Acetobacter</taxon>
    </lineage>
</organism>
<dbReference type="EMBL" id="LYUD01000125">
    <property type="protein sequence ID" value="OAZ68918.1"/>
    <property type="molecule type" value="Genomic_DNA"/>
</dbReference>
<dbReference type="PATRIC" id="fig|438.15.peg.2612"/>
<dbReference type="GO" id="GO:0006310">
    <property type="term" value="P:DNA recombination"/>
    <property type="evidence" value="ECO:0007669"/>
    <property type="project" value="InterPro"/>
</dbReference>
<reference evidence="2 3" key="1">
    <citation type="submission" date="2016-05" db="EMBL/GenBank/DDBJ databases">
        <title>Genome sequencing of Acetobacter pasteurianus strain SRCM100623.</title>
        <authorList>
            <person name="Song Y.R."/>
        </authorList>
    </citation>
    <scope>NUCLEOTIDE SEQUENCE [LARGE SCALE GENOMIC DNA]</scope>
    <source>
        <strain evidence="2 3">SRCM100623</strain>
    </source>
</reference>
<dbReference type="InterPro" id="IPR001668">
    <property type="entry name" value="Mob_Pre"/>
</dbReference>
<gene>
    <name evidence="2" type="ORF">SRCM100623_02366</name>
</gene>
<protein>
    <submittedName>
        <fullName evidence="2">Uncharacterized protein</fullName>
    </submittedName>
</protein>
<comment type="caution">
    <text evidence="2">The sequence shown here is derived from an EMBL/GenBank/DDBJ whole genome shotgun (WGS) entry which is preliminary data.</text>
</comment>
<dbReference type="AlphaFoldDB" id="A0A1A0D0U8"/>
<dbReference type="RefSeq" id="WP_064776358.1">
    <property type="nucleotide sequence ID" value="NZ_LYUD01000125.1"/>
</dbReference>
<dbReference type="Proteomes" id="UP000093796">
    <property type="component" value="Unassembled WGS sequence"/>
</dbReference>
<evidence type="ECO:0000313" key="2">
    <source>
        <dbReference type="EMBL" id="OAZ68918.1"/>
    </source>
</evidence>
<feature type="coiled-coil region" evidence="1">
    <location>
        <begin position="217"/>
        <end position="247"/>
    </location>
</feature>
<dbReference type="Gene3D" id="3.30.930.30">
    <property type="match status" value="1"/>
</dbReference>
<sequence length="349" mass="38895">MKALAAIRVQKIKSLSTIRAAEAHGRRLDEASKRRVDKSRSSLNLASSQYSPDTPLALEGAYKAFKKATGAAEGKGSAIMAHMMAVISPEILAEAGDPRDPNNPKVRALFDQAQAWAQAEFGEESLIAARLDVDEAGAGVVDLFVCPTAMQAGGRGRKPKLTISVKSGLEAVAAKNGNKRSYSAIQDSWGDWASHHIDHRLQRGKPKRETMRQHVHADLFRERVEELNQRQDELDQRERELERCEKKAEIRAKKAINVGFTACARDEISIIRPDSKSPWEIRYSPELPDDRRQYLIETFDGFTGVIVRVIRTIMNMLKQQNVAVKDYAATLKQDDDDAYDLGWSDGPTL</sequence>
<name>A0A1A0D0U8_ACEPA</name>
<proteinExistence type="predicted"/>
<evidence type="ECO:0000256" key="1">
    <source>
        <dbReference type="SAM" id="Coils"/>
    </source>
</evidence>
<dbReference type="Pfam" id="PF01076">
    <property type="entry name" value="Mob_Pre"/>
    <property type="match status" value="1"/>
</dbReference>
<dbReference type="GO" id="GO:0003677">
    <property type="term" value="F:DNA binding"/>
    <property type="evidence" value="ECO:0007669"/>
    <property type="project" value="InterPro"/>
</dbReference>
<keyword evidence="1" id="KW-0175">Coiled coil</keyword>
<dbReference type="OrthoDB" id="7581460at2"/>
<evidence type="ECO:0000313" key="3">
    <source>
        <dbReference type="Proteomes" id="UP000093796"/>
    </source>
</evidence>
<accession>A0A1A0D0U8</accession>